<feature type="region of interest" description="Disordered" evidence="2">
    <location>
        <begin position="210"/>
        <end position="249"/>
    </location>
</feature>
<dbReference type="InterPro" id="IPR019607">
    <property type="entry name" value="Putative_zinc-finger_domain"/>
</dbReference>
<dbReference type="GO" id="GO:0000178">
    <property type="term" value="C:exosome (RNase complex)"/>
    <property type="evidence" value="ECO:0007669"/>
    <property type="project" value="TreeGrafter"/>
</dbReference>
<dbReference type="OrthoDB" id="6516177at2759"/>
<evidence type="ECO:0000256" key="1">
    <source>
        <dbReference type="SAM" id="Coils"/>
    </source>
</evidence>
<feature type="compositionally biased region" description="Low complexity" evidence="2">
    <location>
        <begin position="761"/>
        <end position="774"/>
    </location>
</feature>
<evidence type="ECO:0000259" key="3">
    <source>
        <dbReference type="Pfam" id="PF10650"/>
    </source>
</evidence>
<protein>
    <recommendedName>
        <fullName evidence="3">Putative zinc-finger domain-containing protein</fullName>
    </recommendedName>
</protein>
<feature type="compositionally biased region" description="Basic and acidic residues" evidence="2">
    <location>
        <begin position="279"/>
        <end position="311"/>
    </location>
</feature>
<dbReference type="EMBL" id="CAJPVJ010002091">
    <property type="protein sequence ID" value="CAG2165756.1"/>
    <property type="molecule type" value="Genomic_DNA"/>
</dbReference>
<dbReference type="AlphaFoldDB" id="A0A7R9QIN2"/>
<feature type="compositionally biased region" description="Polar residues" evidence="2">
    <location>
        <begin position="366"/>
        <end position="376"/>
    </location>
</feature>
<feature type="domain" description="Putative zinc-finger" evidence="3">
    <location>
        <begin position="944"/>
        <end position="963"/>
    </location>
</feature>
<evidence type="ECO:0000313" key="4">
    <source>
        <dbReference type="EMBL" id="CAD7645607.1"/>
    </source>
</evidence>
<feature type="compositionally biased region" description="Polar residues" evidence="2">
    <location>
        <begin position="312"/>
        <end position="323"/>
    </location>
</feature>
<dbReference type="InterPro" id="IPR039278">
    <property type="entry name" value="Red1"/>
</dbReference>
<dbReference type="GO" id="GO:0005634">
    <property type="term" value="C:nucleus"/>
    <property type="evidence" value="ECO:0007669"/>
    <property type="project" value="TreeGrafter"/>
</dbReference>
<feature type="region of interest" description="Disordered" evidence="2">
    <location>
        <begin position="754"/>
        <end position="795"/>
    </location>
</feature>
<keyword evidence="5" id="KW-1185">Reference proteome</keyword>
<dbReference type="PANTHER" id="PTHR21563:SF3">
    <property type="entry name" value="ZINC FINGER C3H1 DOMAIN-CONTAINING PROTEIN"/>
    <property type="match status" value="1"/>
</dbReference>
<dbReference type="PANTHER" id="PTHR21563">
    <property type="entry name" value="ZINC FINGER C3H1 DOMAIN-CONTAINING PROTEIN"/>
    <property type="match status" value="1"/>
</dbReference>
<sequence length="1215" mass="139622">MSLNADFDDLEEGEIEDNNTYDVRFGHNLAANETTVANDRHLKTYSPIFQSVLNESQNSLFGLSDIDLRFDRNSNSFNDCDDRLVGGNASMPPTNALLPTPLMPLRHLPSIHSFPPPIGPPIGPPIQRFDGLHYPHPTQQSLSPNQCPPQSVPFISDSIHASEPKSVTSFVIPNSDHSTIPFICDPNDTQMQTITSDERTEESTIVLETANDIEEVEMSDQSNPPDLSPYDPEEDISNLCPLSPNPLEKQSVKQMDNNVKSLKTSDKCLDFNPKSSKRSVSEEQTERLKRLLKSDTYFKSDKMDKRSDNRVNRGSKQSTAQRSNKSKESVSPVRKSSSKRVIHSKLCHKSGHKSRRKVKRNAKRQVITQYSDQRYSNVRPKSRNNMNESSYEDLLEEYERLKEQLKELEDYEKPDDKVMTVIDREEQENIEKLVKCDDMFGLDTEVKENREENDEEVEDDDELELRRLALASKKKKQIEEQENEELRLRQQLLQSLFRSKAKAEQEVNRKNNKDEEVNELIAENVMISSEHNSNTESIPETRIETQTLVNMSSETENMTKPTEQLPLKPIPKLIINFGDDSTDEELDVRDNTSNVPKGLDFFLRQARLRSEPNKKSVQSLPVLSITRQRELQELKAEILRREQNQINDKKLKENESLLKSSNERLVERISKRNLLKNRVILKRNALRKAQIQARKMQEAFIAATRVVSTTASEFHSFNDELKNIEKDVKQEVQNITNYKKECFRMGTKLKGNAYKLPTGASFKRSNSLSSSVSPNKKESKLEANSPSKEDMADHKKRLQQELMQKLENCSKLLNLKKANLLRPSSPNPFVLKAVQSPEPNNDKNESQKILQTLVKDLLKVYSIDSLMSYECFLENMFSYKCHNNFHVNIPEMDSQLSVDYKANSCDNSYDSVLSHLHSYRLIENQPKKISSDHWTNNLNPLQEICKFDLLGSCNDEKCLGQHIDKSLLNGTNKMVDLLLYEPKLAGITSEIPERIDGELFEAIKQKLHQFSQKLVDSNPKLSLETHCRRIAEQIRKLSKPSVVCLLTRRIPKVFNTSKIDIPFDDLKYRFNIKDKTLVINQTKISELKLSADPDIYIKNRFFAPEGVPISAQLETTLATDPHNIQLWIKLAYYHISRCSDNNSSDSIDSALNVLSRALENNSTEPELYEHYLFIYSNRVVRKGEDSKFNLKTICTKAVQHCPHYRIPVMTTRIRI</sequence>
<feature type="compositionally biased region" description="Basic residues" evidence="2">
    <location>
        <begin position="336"/>
        <end position="363"/>
    </location>
</feature>
<accession>A0A7R9QIN2</accession>
<organism evidence="4">
    <name type="scientific">Oppiella nova</name>
    <dbReference type="NCBI Taxonomy" id="334625"/>
    <lineage>
        <taxon>Eukaryota</taxon>
        <taxon>Metazoa</taxon>
        <taxon>Ecdysozoa</taxon>
        <taxon>Arthropoda</taxon>
        <taxon>Chelicerata</taxon>
        <taxon>Arachnida</taxon>
        <taxon>Acari</taxon>
        <taxon>Acariformes</taxon>
        <taxon>Sarcoptiformes</taxon>
        <taxon>Oribatida</taxon>
        <taxon>Brachypylina</taxon>
        <taxon>Oppioidea</taxon>
        <taxon>Oppiidae</taxon>
        <taxon>Oppiella</taxon>
    </lineage>
</organism>
<dbReference type="EMBL" id="OC916916">
    <property type="protein sequence ID" value="CAD7645607.1"/>
    <property type="molecule type" value="Genomic_DNA"/>
</dbReference>
<proteinExistence type="predicted"/>
<feature type="compositionally biased region" description="Basic and acidic residues" evidence="2">
    <location>
        <begin position="775"/>
        <end position="793"/>
    </location>
</feature>
<reference evidence="4" key="1">
    <citation type="submission" date="2020-11" db="EMBL/GenBank/DDBJ databases">
        <authorList>
            <person name="Tran Van P."/>
        </authorList>
    </citation>
    <scope>NUCLEOTIDE SEQUENCE</scope>
</reference>
<dbReference type="Pfam" id="PF10650">
    <property type="entry name" value="zf-C3H1"/>
    <property type="match status" value="1"/>
</dbReference>
<feature type="coiled-coil region" evidence="1">
    <location>
        <begin position="471"/>
        <end position="523"/>
    </location>
</feature>
<keyword evidence="1" id="KW-0175">Coiled coil</keyword>
<feature type="region of interest" description="Disordered" evidence="2">
    <location>
        <begin position="264"/>
        <end position="387"/>
    </location>
</feature>
<gene>
    <name evidence="4" type="ORF">ONB1V03_LOCUS5294</name>
</gene>
<evidence type="ECO:0000256" key="2">
    <source>
        <dbReference type="SAM" id="MobiDB-lite"/>
    </source>
</evidence>
<evidence type="ECO:0000313" key="5">
    <source>
        <dbReference type="Proteomes" id="UP000728032"/>
    </source>
</evidence>
<name>A0A7R9QIN2_9ACAR</name>
<dbReference type="Proteomes" id="UP000728032">
    <property type="component" value="Unassembled WGS sequence"/>
</dbReference>